<feature type="signal peptide" evidence="1">
    <location>
        <begin position="1"/>
        <end position="24"/>
    </location>
</feature>
<gene>
    <name evidence="2" type="ORF">COV07_04145</name>
</gene>
<dbReference type="EMBL" id="PCYL01000045">
    <property type="protein sequence ID" value="PIR46427.1"/>
    <property type="molecule type" value="Genomic_DNA"/>
</dbReference>
<protein>
    <recommendedName>
        <fullName evidence="4">PKD domain-containing protein</fullName>
    </recommendedName>
</protein>
<accession>A0A2H0RIZ0</accession>
<name>A0A2H0RIZ0_9BACT</name>
<organism evidence="2 3">
    <name type="scientific">Candidatus Vogelbacteria bacterium CG10_big_fil_rev_8_21_14_0_10_45_14</name>
    <dbReference type="NCBI Taxonomy" id="1975042"/>
    <lineage>
        <taxon>Bacteria</taxon>
        <taxon>Candidatus Vogeliibacteriota</taxon>
    </lineage>
</organism>
<evidence type="ECO:0008006" key="4">
    <source>
        <dbReference type="Google" id="ProtNLM"/>
    </source>
</evidence>
<dbReference type="AlphaFoldDB" id="A0A2H0RIZ0"/>
<keyword evidence="1" id="KW-0732">Signal</keyword>
<sequence>MSQAHKLAGLMVIAFFLAYLGNSATPARSLVAQTGGFGDDVGNLSGFAWGSDTVLDSGTKGGMGWLSFSCTNLGTCNATPYGVNLESNGSLSGYAWSSNLGWLSMCDGVVTGSCGSPPASGTAGVSVLLSEANITAPHTSQTGKPVVGFGRFCSVFESGCSGALRSDSARGGWDGWVSFSGQNHGVVLKQNDGTDGSGEPRDTFHGYAWGGGDVIGYLSMSGNGYGVIKGTQPLQILSCAPSQSNALVNVTDILWSFYVSGGGGSYNIFWEEWRDSTPVSGTIPDQKTYTQTGNYTRKLTVSSGGESHSLDCGGGVLVQEGLPYFTINAHPTSVELPGGLGDTDPVVVLTVVPWKGSAEEYYKEDVTITATLWQGSKEIKDGVTWDITPNPVKNIDDPQSTYDEKVLLVMTKSGTPLDAGKLYTIKVRAIGADTVESKVDVTIGVEGTSSGFEEI</sequence>
<feature type="chain" id="PRO_5013560804" description="PKD domain-containing protein" evidence="1">
    <location>
        <begin position="25"/>
        <end position="455"/>
    </location>
</feature>
<reference evidence="2 3" key="1">
    <citation type="submission" date="2017-09" db="EMBL/GenBank/DDBJ databases">
        <title>Depth-based differentiation of microbial function through sediment-hosted aquifers and enrichment of novel symbionts in the deep terrestrial subsurface.</title>
        <authorList>
            <person name="Probst A.J."/>
            <person name="Ladd B."/>
            <person name="Jarett J.K."/>
            <person name="Geller-Mcgrath D.E."/>
            <person name="Sieber C.M."/>
            <person name="Emerson J.B."/>
            <person name="Anantharaman K."/>
            <person name="Thomas B.C."/>
            <person name="Malmstrom R."/>
            <person name="Stieglmeier M."/>
            <person name="Klingl A."/>
            <person name="Woyke T."/>
            <person name="Ryan C.M."/>
            <person name="Banfield J.F."/>
        </authorList>
    </citation>
    <scope>NUCLEOTIDE SEQUENCE [LARGE SCALE GENOMIC DNA]</scope>
    <source>
        <strain evidence="2">CG10_big_fil_rev_8_21_14_0_10_45_14</strain>
    </source>
</reference>
<evidence type="ECO:0000313" key="2">
    <source>
        <dbReference type="EMBL" id="PIR46427.1"/>
    </source>
</evidence>
<dbReference type="Proteomes" id="UP000230833">
    <property type="component" value="Unassembled WGS sequence"/>
</dbReference>
<comment type="caution">
    <text evidence="2">The sequence shown here is derived from an EMBL/GenBank/DDBJ whole genome shotgun (WGS) entry which is preliminary data.</text>
</comment>
<evidence type="ECO:0000256" key="1">
    <source>
        <dbReference type="SAM" id="SignalP"/>
    </source>
</evidence>
<evidence type="ECO:0000313" key="3">
    <source>
        <dbReference type="Proteomes" id="UP000230833"/>
    </source>
</evidence>
<proteinExistence type="predicted"/>